<organism evidence="1 2">
    <name type="scientific">Peptostreptococcus russellii</name>
    <dbReference type="NCBI Taxonomy" id="215200"/>
    <lineage>
        <taxon>Bacteria</taxon>
        <taxon>Bacillati</taxon>
        <taxon>Bacillota</taxon>
        <taxon>Clostridia</taxon>
        <taxon>Peptostreptococcales</taxon>
        <taxon>Peptostreptococcaceae</taxon>
        <taxon>Peptostreptococcus</taxon>
    </lineage>
</organism>
<evidence type="ECO:0000313" key="1">
    <source>
        <dbReference type="EMBL" id="PSJ30967.1"/>
    </source>
</evidence>
<dbReference type="AlphaFoldDB" id="A0A2P7PZ27"/>
<comment type="caution">
    <text evidence="1">The sequence shown here is derived from an EMBL/GenBank/DDBJ whole genome shotgun (WGS) entry which is preliminary data.</text>
</comment>
<reference evidence="1" key="1">
    <citation type="thesis" date="2015" institute="Rutgers" country="The State University of New Jersey, 14 College Farm Rd., New Brunswick, NJ, USA">
        <title>Ammonia toxicity in bacteria and its implications for treatment of and resource recovery from highly nitrogenous organic wastes.</title>
        <authorList>
            <person name="Luther A.K."/>
        </authorList>
    </citation>
    <scope>NUCLEOTIDE SEQUENCE</scope>
    <source>
        <strain evidence="1">RT-10B</strain>
    </source>
</reference>
<keyword evidence="2" id="KW-1185">Reference proteome</keyword>
<sequence length="75" mass="8662">MENTKKLQLKFKRIDQKSYNLVLKNPREDLTEEEIKKVMDIIVEKNIINPAGMKIEAVEDASIIDTSVKKFDLGI</sequence>
<dbReference type="EMBL" id="JYGE01000007">
    <property type="protein sequence ID" value="PSJ30967.1"/>
    <property type="molecule type" value="Genomic_DNA"/>
</dbReference>
<name>A0A2P7PZ27_9FIRM</name>
<evidence type="ECO:0000313" key="2">
    <source>
        <dbReference type="Proteomes" id="UP000241434"/>
    </source>
</evidence>
<dbReference type="InterPro" id="IPR021321">
    <property type="entry name" value="DUF2922"/>
</dbReference>
<dbReference type="OrthoDB" id="9795264at2"/>
<protein>
    <recommendedName>
        <fullName evidence="3">DUF2922 domain-containing protein</fullName>
    </recommendedName>
</protein>
<accession>A0A2P7PZ27</accession>
<dbReference type="RefSeq" id="WP_106777462.1">
    <property type="nucleotide sequence ID" value="NZ_JBGGGQ010000003.1"/>
</dbReference>
<dbReference type="Pfam" id="PF11148">
    <property type="entry name" value="DUF2922"/>
    <property type="match status" value="1"/>
</dbReference>
<gene>
    <name evidence="1" type="ORF">UF10_08945</name>
</gene>
<evidence type="ECO:0008006" key="3">
    <source>
        <dbReference type="Google" id="ProtNLM"/>
    </source>
</evidence>
<dbReference type="Proteomes" id="UP000241434">
    <property type="component" value="Unassembled WGS sequence"/>
</dbReference>
<proteinExistence type="predicted"/>